<dbReference type="PANTHER" id="PTHR15020:SF50">
    <property type="entry name" value="UPF0659 PROTEIN YMR090W"/>
    <property type="match status" value="1"/>
</dbReference>
<dbReference type="Pfam" id="PF13460">
    <property type="entry name" value="NAD_binding_10"/>
    <property type="match status" value="2"/>
</dbReference>
<organism evidence="3 4">
    <name type="scientific">Riccia fluitans</name>
    <dbReference type="NCBI Taxonomy" id="41844"/>
    <lineage>
        <taxon>Eukaryota</taxon>
        <taxon>Viridiplantae</taxon>
        <taxon>Streptophyta</taxon>
        <taxon>Embryophyta</taxon>
        <taxon>Marchantiophyta</taxon>
        <taxon>Marchantiopsida</taxon>
        <taxon>Marchantiidae</taxon>
        <taxon>Marchantiales</taxon>
        <taxon>Ricciaceae</taxon>
        <taxon>Riccia</taxon>
    </lineage>
</organism>
<dbReference type="PANTHER" id="PTHR15020">
    <property type="entry name" value="FLAVIN REDUCTASE-RELATED"/>
    <property type="match status" value="1"/>
</dbReference>
<feature type="domain" description="NADH:ubiquinone oxidoreductase intermediate-associated protein 30" evidence="1">
    <location>
        <begin position="322"/>
        <end position="484"/>
    </location>
</feature>
<comment type="caution">
    <text evidence="3">The sequence shown here is derived from an EMBL/GenBank/DDBJ whole genome shotgun (WGS) entry which is preliminary data.</text>
</comment>
<feature type="domain" description="NAD(P)-binding" evidence="2">
    <location>
        <begin position="497"/>
        <end position="595"/>
    </location>
</feature>
<accession>A0ABD1YWU7</accession>
<evidence type="ECO:0000259" key="2">
    <source>
        <dbReference type="Pfam" id="PF13460"/>
    </source>
</evidence>
<feature type="domain" description="NAD(P)-binding" evidence="2">
    <location>
        <begin position="185"/>
        <end position="301"/>
    </location>
</feature>
<keyword evidence="4" id="KW-1185">Reference proteome</keyword>
<evidence type="ECO:0000313" key="4">
    <source>
        <dbReference type="Proteomes" id="UP001605036"/>
    </source>
</evidence>
<sequence length="653" mass="70667">MQKTIGKVDDEERIGQLQVMDTVEKGAGKVFRAHFSGYLDASMSLSNRLTETHAAVAGLFNSALIATQVSGNVTTANLRTSGLSSELPQFAANSLVSSKALGQPLRREKFARHCYGHQQAVVVAAGGDSDKKAWDFGRFVRTYTFFNEPFSLAKIAGAIVARLSGESKEESSTGGMEKEVVLVAGATGGVGKRVVSVLQSKGIPVRALVRNKEKARSLLGPDVELVLADVTQKSTLLPEYFKGVRQVINCVAVTVGPKEGDTPDRQKYMQGIKFFDPEIKGDSPETVELKGLQNLIDAVKENVGVEDGVTLYTVTDKGPSGPAWGSLDDVVMGGVSESSMQISLNGGENGGPVGVFRGIVSTSNNGGFASIRTKNFSPAINLSAYEGIEMRVKGNGRRFKLIIRLSADWDAIGYTLSFDTAYNEWQTIRLPFKDFVPVFRARSVKDAPPFDPTKITSLQVLYSKFEYDGVLNPSFETGPFELPVAYVKSYLKQPITPRFVHVGSAGVTRPYRPGLDLSKQPPAVRMNAELGYILDFKLKGEDALRESGIPYAIIRPCALTEEPAGADLVFEQGDNITGKVAREEIARICIAALNSTAATDTTFEVKSTVPFSQPFEIDPNNPPVERDYAEFFQSLQKGITGKEALEEAKAVTA</sequence>
<dbReference type="InterPro" id="IPR036291">
    <property type="entry name" value="NAD(P)-bd_dom_sf"/>
</dbReference>
<name>A0ABD1YWU7_9MARC</name>
<dbReference type="InterPro" id="IPR008979">
    <property type="entry name" value="Galactose-bd-like_sf"/>
</dbReference>
<proteinExistence type="predicted"/>
<dbReference type="FunFam" id="3.40.50.720:FF:000377">
    <property type="entry name" value="NAD(P)-binding Rossmann-fold superfamily protein"/>
    <property type="match status" value="1"/>
</dbReference>
<dbReference type="Proteomes" id="UP001605036">
    <property type="component" value="Unassembled WGS sequence"/>
</dbReference>
<dbReference type="InterPro" id="IPR013857">
    <property type="entry name" value="NADH-UbQ_OxRdtase-assoc_prot30"/>
</dbReference>
<dbReference type="Gene3D" id="3.40.50.720">
    <property type="entry name" value="NAD(P)-binding Rossmann-like Domain"/>
    <property type="match status" value="2"/>
</dbReference>
<protein>
    <recommendedName>
        <fullName evidence="5">NADH:ubiquinone oxidoreductase complex I intermediate-associated protein 30</fullName>
    </recommendedName>
</protein>
<dbReference type="SUPFAM" id="SSF49785">
    <property type="entry name" value="Galactose-binding domain-like"/>
    <property type="match status" value="1"/>
</dbReference>
<dbReference type="SUPFAM" id="SSF51735">
    <property type="entry name" value="NAD(P)-binding Rossmann-fold domains"/>
    <property type="match status" value="1"/>
</dbReference>
<evidence type="ECO:0008006" key="5">
    <source>
        <dbReference type="Google" id="ProtNLM"/>
    </source>
</evidence>
<dbReference type="AlphaFoldDB" id="A0ABD1YWU7"/>
<dbReference type="InterPro" id="IPR016040">
    <property type="entry name" value="NAD(P)-bd_dom"/>
</dbReference>
<reference evidence="3 4" key="1">
    <citation type="submission" date="2024-09" db="EMBL/GenBank/DDBJ databases">
        <title>Chromosome-scale assembly of Riccia fluitans.</title>
        <authorList>
            <person name="Paukszto L."/>
            <person name="Sawicki J."/>
            <person name="Karawczyk K."/>
            <person name="Piernik-Szablinska J."/>
            <person name="Szczecinska M."/>
            <person name="Mazdziarz M."/>
        </authorList>
    </citation>
    <scope>NUCLEOTIDE SEQUENCE [LARGE SCALE GENOMIC DNA]</scope>
    <source>
        <strain evidence="3">Rf_01</strain>
        <tissue evidence="3">Aerial parts of the thallus</tissue>
    </source>
</reference>
<gene>
    <name evidence="3" type="ORF">R1flu_005763</name>
</gene>
<evidence type="ECO:0000259" key="1">
    <source>
        <dbReference type="Pfam" id="PF08547"/>
    </source>
</evidence>
<dbReference type="FunFam" id="3.40.50.720:FF:000344">
    <property type="entry name" value="NAD(P)-binding Rossmann-fold superfamily protein"/>
    <property type="match status" value="1"/>
</dbReference>
<dbReference type="EMBL" id="JBHFFA010000003">
    <property type="protein sequence ID" value="KAL2634284.1"/>
    <property type="molecule type" value="Genomic_DNA"/>
</dbReference>
<dbReference type="Pfam" id="PF08547">
    <property type="entry name" value="CIA30"/>
    <property type="match status" value="1"/>
</dbReference>
<evidence type="ECO:0000313" key="3">
    <source>
        <dbReference type="EMBL" id="KAL2634284.1"/>
    </source>
</evidence>